<dbReference type="RefSeq" id="WP_038975216.1">
    <property type="nucleotide sequence ID" value="NZ_JAANIH010000042.1"/>
</dbReference>
<accession>A0ABR7UE89</accession>
<dbReference type="EMBL" id="JAATTO010000043">
    <property type="protein sequence ID" value="MBC9981945.1"/>
    <property type="molecule type" value="Genomic_DNA"/>
</dbReference>
<name>A0ABR7UE89_9BRAD</name>
<proteinExistence type="predicted"/>
<dbReference type="Proteomes" id="UP000639516">
    <property type="component" value="Unassembled WGS sequence"/>
</dbReference>
<sequence length="168" mass="18955">MTIFGKPPVQDIATGRQVFAEHLQRALKGRSLEEVGWAQPDDLTLLVPMFATTADHRVDAYLLRLSFDHYPTWPPGTQFVNPLTLQYKVNEDAKWVPNAPGHPEIAFHTNYASSGLQLVCCSLTLEFYKVNHSVDPKLVWQGDRQTFMATIASIRRILVPPHYLGRAA</sequence>
<evidence type="ECO:0000313" key="1">
    <source>
        <dbReference type="EMBL" id="MBC9981945.1"/>
    </source>
</evidence>
<comment type="caution">
    <text evidence="1">The sequence shown here is derived from an EMBL/GenBank/DDBJ whole genome shotgun (WGS) entry which is preliminary data.</text>
</comment>
<organism evidence="1 2">
    <name type="scientific">Bradyrhizobium campsiandrae</name>
    <dbReference type="NCBI Taxonomy" id="1729892"/>
    <lineage>
        <taxon>Bacteria</taxon>
        <taxon>Pseudomonadati</taxon>
        <taxon>Pseudomonadota</taxon>
        <taxon>Alphaproteobacteria</taxon>
        <taxon>Hyphomicrobiales</taxon>
        <taxon>Nitrobacteraceae</taxon>
        <taxon>Bradyrhizobium</taxon>
    </lineage>
</organism>
<reference evidence="1 2" key="1">
    <citation type="journal article" date="2020" name="Arch. Microbiol.">
        <title>Bradyrhizobium campsiandrae sp. nov., a nitrogen-fixing bacterial strain isolated from a native leguminous tree from the Amazon adapted to flooded conditions.</title>
        <authorList>
            <person name="Cabral Michel D."/>
            <person name="Martins da Costa E."/>
            <person name="Azarias Guimaraes A."/>
            <person name="Soares de Carvalho T."/>
            <person name="Santos de Castro Caputo P."/>
            <person name="Willems A."/>
            <person name="de Souza Moreira F.M."/>
        </authorList>
    </citation>
    <scope>NUCLEOTIDE SEQUENCE [LARGE SCALE GENOMIC DNA]</scope>
    <source>
        <strain evidence="2">INPA 384B</strain>
    </source>
</reference>
<protein>
    <submittedName>
        <fullName evidence="1">Uncharacterized protein</fullName>
    </submittedName>
</protein>
<evidence type="ECO:0000313" key="2">
    <source>
        <dbReference type="Proteomes" id="UP000639516"/>
    </source>
</evidence>
<keyword evidence="2" id="KW-1185">Reference proteome</keyword>
<gene>
    <name evidence="1" type="ORF">HA482_27410</name>
</gene>